<dbReference type="AlphaFoldDB" id="A0A919XZT9"/>
<feature type="transmembrane region" description="Helical" evidence="1">
    <location>
        <begin position="50"/>
        <end position="72"/>
    </location>
</feature>
<dbReference type="EMBL" id="BORR01000024">
    <property type="protein sequence ID" value="GIO39622.1"/>
    <property type="molecule type" value="Genomic_DNA"/>
</dbReference>
<evidence type="ECO:0008006" key="4">
    <source>
        <dbReference type="Google" id="ProtNLM"/>
    </source>
</evidence>
<accession>A0A919XZT9</accession>
<protein>
    <recommendedName>
        <fullName evidence="4">DUF4179 domain-containing protein</fullName>
    </recommendedName>
</protein>
<evidence type="ECO:0000313" key="3">
    <source>
        <dbReference type="Proteomes" id="UP000681162"/>
    </source>
</evidence>
<dbReference type="RefSeq" id="WP_212943014.1">
    <property type="nucleotide sequence ID" value="NZ_BORR01000024.1"/>
</dbReference>
<comment type="caution">
    <text evidence="2">The sequence shown here is derived from an EMBL/GenBank/DDBJ whole genome shotgun (WGS) entry which is preliminary data.</text>
</comment>
<name>A0A919XZT9_9BACL</name>
<gene>
    <name evidence="2" type="ORF">J41TS12_44830</name>
</gene>
<evidence type="ECO:0000313" key="2">
    <source>
        <dbReference type="EMBL" id="GIO39622.1"/>
    </source>
</evidence>
<keyword evidence="1" id="KW-0812">Transmembrane</keyword>
<keyword evidence="3" id="KW-1185">Reference proteome</keyword>
<reference evidence="2 3" key="1">
    <citation type="submission" date="2021-03" db="EMBL/GenBank/DDBJ databases">
        <title>Antimicrobial resistance genes in bacteria isolated from Japanese honey, and their potential for conferring macrolide and lincosamide resistance in the American foulbrood pathogen Paenibacillus larvae.</title>
        <authorList>
            <person name="Okamoto M."/>
            <person name="Kumagai M."/>
            <person name="Kanamori H."/>
            <person name="Takamatsu D."/>
        </authorList>
    </citation>
    <scope>NUCLEOTIDE SEQUENCE [LARGE SCALE GENOMIC DNA]</scope>
    <source>
        <strain evidence="2 3">J41TS12</strain>
    </source>
</reference>
<evidence type="ECO:0000256" key="1">
    <source>
        <dbReference type="SAM" id="Phobius"/>
    </source>
</evidence>
<sequence>MSNRNINRLFEALTPNTEKKEKMLQNILVHSRDGDKGKTGQAFSKRLRPALLVAVLIVCLSTTALAGAYMGLDDVFMRFLNPVNQEQAQYLSNGAYVVDKQVSNKNGTLHIKQVIGDSNLTYILMDFIAPEGAVLDAARYRFLYYDIPTNQDYMGVEFKVLEDGDRSDNRISLVMSILTKTSIAGQNVHFQLKDLQAADPYPGIFTTVVPDAWETDFKLDFKEYSTPYNVNKSLDMFGYGAVLKTISVSPISISLKVESSSMDDIYEAAGSLKEIGVNQHLDNFPVTIKYQDGTTETTNLFNGLHLMENGTQLFTVKTFEHVINTKEIVSVDFFDKEIPINN</sequence>
<keyword evidence="1" id="KW-1133">Transmembrane helix</keyword>
<organism evidence="2 3">
    <name type="scientific">Paenibacillus antibioticophila</name>
    <dbReference type="NCBI Taxonomy" id="1274374"/>
    <lineage>
        <taxon>Bacteria</taxon>
        <taxon>Bacillati</taxon>
        <taxon>Bacillota</taxon>
        <taxon>Bacilli</taxon>
        <taxon>Bacillales</taxon>
        <taxon>Paenibacillaceae</taxon>
        <taxon>Paenibacillus</taxon>
    </lineage>
</organism>
<dbReference type="Proteomes" id="UP000681162">
    <property type="component" value="Unassembled WGS sequence"/>
</dbReference>
<keyword evidence="1" id="KW-0472">Membrane</keyword>
<proteinExistence type="predicted"/>